<evidence type="ECO:0000313" key="2">
    <source>
        <dbReference type="EMBL" id="KAJ1373011.1"/>
    </source>
</evidence>
<sequence length="85" mass="9578">MTDQTRGVEGDTTQPKSAIQMPCLRQTCMVRMAEHSQRLEQEPLNRNKTIVCEVNPVVCLLTGKRGSLNPEQQGVDFQAARQNHQ</sequence>
<gene>
    <name evidence="2" type="ORF">KIN20_035330</name>
</gene>
<dbReference type="EMBL" id="JAHQIW010007216">
    <property type="protein sequence ID" value="KAJ1373011.1"/>
    <property type="molecule type" value="Genomic_DNA"/>
</dbReference>
<dbReference type="AlphaFoldDB" id="A0AAD5WKD0"/>
<reference evidence="2" key="1">
    <citation type="submission" date="2021-06" db="EMBL/GenBank/DDBJ databases">
        <title>Parelaphostrongylus tenuis whole genome reference sequence.</title>
        <authorList>
            <person name="Garwood T.J."/>
            <person name="Larsen P.A."/>
            <person name="Fountain-Jones N.M."/>
            <person name="Garbe J.R."/>
            <person name="Macchietto M.G."/>
            <person name="Kania S.A."/>
            <person name="Gerhold R.W."/>
            <person name="Richards J.E."/>
            <person name="Wolf T.M."/>
        </authorList>
    </citation>
    <scope>NUCLEOTIDE SEQUENCE</scope>
    <source>
        <strain evidence="2">MNPRO001-30</strain>
        <tissue evidence="2">Meninges</tissue>
    </source>
</reference>
<name>A0AAD5WKD0_PARTN</name>
<organism evidence="2 3">
    <name type="scientific">Parelaphostrongylus tenuis</name>
    <name type="common">Meningeal worm</name>
    <dbReference type="NCBI Taxonomy" id="148309"/>
    <lineage>
        <taxon>Eukaryota</taxon>
        <taxon>Metazoa</taxon>
        <taxon>Ecdysozoa</taxon>
        <taxon>Nematoda</taxon>
        <taxon>Chromadorea</taxon>
        <taxon>Rhabditida</taxon>
        <taxon>Rhabditina</taxon>
        <taxon>Rhabditomorpha</taxon>
        <taxon>Strongyloidea</taxon>
        <taxon>Metastrongylidae</taxon>
        <taxon>Parelaphostrongylus</taxon>
    </lineage>
</organism>
<accession>A0AAD5WKD0</accession>
<feature type="region of interest" description="Disordered" evidence="1">
    <location>
        <begin position="65"/>
        <end position="85"/>
    </location>
</feature>
<evidence type="ECO:0000313" key="3">
    <source>
        <dbReference type="Proteomes" id="UP001196413"/>
    </source>
</evidence>
<dbReference type="Proteomes" id="UP001196413">
    <property type="component" value="Unassembled WGS sequence"/>
</dbReference>
<keyword evidence="3" id="KW-1185">Reference proteome</keyword>
<proteinExistence type="predicted"/>
<evidence type="ECO:0000256" key="1">
    <source>
        <dbReference type="SAM" id="MobiDB-lite"/>
    </source>
</evidence>
<protein>
    <submittedName>
        <fullName evidence="2">Uncharacterized protein</fullName>
    </submittedName>
</protein>
<comment type="caution">
    <text evidence="2">The sequence shown here is derived from an EMBL/GenBank/DDBJ whole genome shotgun (WGS) entry which is preliminary data.</text>
</comment>